<dbReference type="Proteomes" id="UP000016636">
    <property type="component" value="Unassembled WGS sequence"/>
</dbReference>
<comment type="caution">
    <text evidence="1">The sequence shown here is derived from an EMBL/GenBank/DDBJ whole genome shotgun (WGS) entry which is preliminary data.</text>
</comment>
<dbReference type="RefSeq" id="WP_021083807.1">
    <property type="nucleotide sequence ID" value="NZ_ANNE01000003.1"/>
</dbReference>
<dbReference type="PATRIC" id="fig|1242966.3.peg.599"/>
<gene>
    <name evidence="1" type="ORF">UNSW3_873</name>
</gene>
<evidence type="ECO:0000313" key="2">
    <source>
        <dbReference type="Proteomes" id="UP000016636"/>
    </source>
</evidence>
<protein>
    <recommendedName>
        <fullName evidence="3">ApeA N-terminal domain-containing protein</fullName>
    </recommendedName>
</protein>
<sequence length="444" mass="52336">MKKTKLIDVIEAQKNNFYKDENIFLLKKDNEFIDGDPRTAKIDDEKLDINGMKIKIISSLLKRQEGDCSCWRIYEFASIGFNETREGYYKLWIPCENASSKHFNLSYHFSSDIFAHRSYGSLNDYLKFNIKEKYTFSFFYHNSNFLIIDCEEKITFKEFDEYCRVILSAVGFITGFIQMDRGYYFEDDDLECSEYKNFKYTSCFSPTYKSSFYTIEGNPHQYCFSNKKVDINEKNKKLNKKDFENLIDKMLDNINFREAIDTLTTANTLSISYHSMRLLATVLEILTQKNELKDKTTRIKFTYEKNFICQLKEVAKQIIDNNPDLKEKEGKILSRIGNIFDISNNDKLLSLFDENTIKLNELDKKCIMLRNHLLHGNVPVTGILKDQDEITQVMFIYLKLTTLINAAIYSSIGYKGIIRNLPKLFMDYKNIEELRNEEYFISIN</sequence>
<dbReference type="AlphaFoldDB" id="U2GBW1"/>
<proteinExistence type="predicted"/>
<dbReference type="EMBL" id="ANNE01000003">
    <property type="protein sequence ID" value="ERJ23498.1"/>
    <property type="molecule type" value="Genomic_DNA"/>
</dbReference>
<name>U2GBW1_9BACT</name>
<evidence type="ECO:0008006" key="3">
    <source>
        <dbReference type="Google" id="ProtNLM"/>
    </source>
</evidence>
<evidence type="ECO:0000313" key="1">
    <source>
        <dbReference type="EMBL" id="ERJ23498.1"/>
    </source>
</evidence>
<organism evidence="1 2">
    <name type="scientific">Campylobacter concisus UNSW3</name>
    <dbReference type="NCBI Taxonomy" id="1242966"/>
    <lineage>
        <taxon>Bacteria</taxon>
        <taxon>Pseudomonadati</taxon>
        <taxon>Campylobacterota</taxon>
        <taxon>Epsilonproteobacteria</taxon>
        <taxon>Campylobacterales</taxon>
        <taxon>Campylobacteraceae</taxon>
        <taxon>Campylobacter</taxon>
    </lineage>
</organism>
<accession>U2GBW1</accession>
<reference evidence="1 2" key="1">
    <citation type="journal article" date="2013" name="BMC Genomics">
        <title>Comparative genomics of Campylobacter concisus isolates reveals genetic diversity and provides insights into disease association.</title>
        <authorList>
            <person name="Deshpande N.P."/>
            <person name="Kaakoush N.O."/>
            <person name="Wilkins M.R."/>
            <person name="Mitchell H.M."/>
        </authorList>
    </citation>
    <scope>NUCLEOTIDE SEQUENCE [LARGE SCALE GENOMIC DNA]</scope>
    <source>
        <strain evidence="1 2">UNSW3</strain>
    </source>
</reference>